<keyword evidence="9 17" id="KW-0418">Kinase</keyword>
<protein>
    <recommendedName>
        <fullName evidence="3">histidine kinase</fullName>
        <ecNumber evidence="3">2.7.13.3</ecNumber>
    </recommendedName>
</protein>
<dbReference type="GO" id="GO:0005524">
    <property type="term" value="F:ATP binding"/>
    <property type="evidence" value="ECO:0007669"/>
    <property type="project" value="UniProtKB-KW"/>
</dbReference>
<evidence type="ECO:0000256" key="13">
    <source>
        <dbReference type="ARBA" id="ARBA00023136"/>
    </source>
</evidence>
<dbReference type="PRINTS" id="PR00344">
    <property type="entry name" value="BCTRLSENSOR"/>
</dbReference>
<dbReference type="Pfam" id="PF00672">
    <property type="entry name" value="HAMP"/>
    <property type="match status" value="1"/>
</dbReference>
<dbReference type="AlphaFoldDB" id="A0A0Q3X0H9"/>
<evidence type="ECO:0000256" key="12">
    <source>
        <dbReference type="ARBA" id="ARBA00023012"/>
    </source>
</evidence>
<dbReference type="InterPro" id="IPR036890">
    <property type="entry name" value="HATPase_C_sf"/>
</dbReference>
<dbReference type="InterPro" id="IPR003660">
    <property type="entry name" value="HAMP_dom"/>
</dbReference>
<dbReference type="EC" id="2.7.13.3" evidence="3"/>
<keyword evidence="7 14" id="KW-0812">Transmembrane</keyword>
<dbReference type="CDD" id="cd00075">
    <property type="entry name" value="HATPase"/>
    <property type="match status" value="1"/>
</dbReference>
<feature type="transmembrane region" description="Helical" evidence="14">
    <location>
        <begin position="161"/>
        <end position="180"/>
    </location>
</feature>
<dbReference type="FunFam" id="1.10.287.130:FF:000001">
    <property type="entry name" value="Two-component sensor histidine kinase"/>
    <property type="match status" value="1"/>
</dbReference>
<dbReference type="SUPFAM" id="SSF47384">
    <property type="entry name" value="Homodimeric domain of signal transducing histidine kinase"/>
    <property type="match status" value="1"/>
</dbReference>
<keyword evidence="13 14" id="KW-0472">Membrane</keyword>
<feature type="domain" description="Histidine kinase" evidence="15">
    <location>
        <begin position="241"/>
        <end position="457"/>
    </location>
</feature>
<dbReference type="PANTHER" id="PTHR45528">
    <property type="entry name" value="SENSOR HISTIDINE KINASE CPXA"/>
    <property type="match status" value="1"/>
</dbReference>
<dbReference type="PANTHER" id="PTHR45528:SF1">
    <property type="entry name" value="SENSOR HISTIDINE KINASE CPXA"/>
    <property type="match status" value="1"/>
</dbReference>
<dbReference type="SUPFAM" id="SSF55874">
    <property type="entry name" value="ATPase domain of HSP90 chaperone/DNA topoisomerase II/histidine kinase"/>
    <property type="match status" value="1"/>
</dbReference>
<comment type="subcellular location">
    <subcellularLocation>
        <location evidence="2">Cell membrane</location>
        <topology evidence="2">Multi-pass membrane protein</topology>
    </subcellularLocation>
</comment>
<dbReference type="PROSITE" id="PS50109">
    <property type="entry name" value="HIS_KIN"/>
    <property type="match status" value="1"/>
</dbReference>
<dbReference type="CDD" id="cd06225">
    <property type="entry name" value="HAMP"/>
    <property type="match status" value="1"/>
</dbReference>
<feature type="transmembrane region" description="Helical" evidence="14">
    <location>
        <begin position="6"/>
        <end position="27"/>
    </location>
</feature>
<dbReference type="SUPFAM" id="SSF158472">
    <property type="entry name" value="HAMP domain-like"/>
    <property type="match status" value="1"/>
</dbReference>
<dbReference type="Gene3D" id="6.10.340.10">
    <property type="match status" value="1"/>
</dbReference>
<organism evidence="17 18">
    <name type="scientific">Heyndrickxia shackletonii</name>
    <dbReference type="NCBI Taxonomy" id="157838"/>
    <lineage>
        <taxon>Bacteria</taxon>
        <taxon>Bacillati</taxon>
        <taxon>Bacillota</taxon>
        <taxon>Bacilli</taxon>
        <taxon>Bacillales</taxon>
        <taxon>Bacillaceae</taxon>
        <taxon>Heyndrickxia</taxon>
    </lineage>
</organism>
<keyword evidence="8" id="KW-0547">Nucleotide-binding</keyword>
<feature type="domain" description="HAMP" evidence="16">
    <location>
        <begin position="181"/>
        <end position="233"/>
    </location>
</feature>
<dbReference type="InterPro" id="IPR003594">
    <property type="entry name" value="HATPase_dom"/>
</dbReference>
<evidence type="ECO:0000259" key="16">
    <source>
        <dbReference type="PROSITE" id="PS50885"/>
    </source>
</evidence>
<dbReference type="Proteomes" id="UP000051888">
    <property type="component" value="Unassembled WGS sequence"/>
</dbReference>
<dbReference type="GO" id="GO:0005886">
    <property type="term" value="C:plasma membrane"/>
    <property type="evidence" value="ECO:0007669"/>
    <property type="project" value="UniProtKB-SubCell"/>
</dbReference>
<evidence type="ECO:0000256" key="4">
    <source>
        <dbReference type="ARBA" id="ARBA00022475"/>
    </source>
</evidence>
<evidence type="ECO:0000256" key="3">
    <source>
        <dbReference type="ARBA" id="ARBA00012438"/>
    </source>
</evidence>
<dbReference type="Gene3D" id="1.10.287.130">
    <property type="match status" value="1"/>
</dbReference>
<evidence type="ECO:0000256" key="8">
    <source>
        <dbReference type="ARBA" id="ARBA00022741"/>
    </source>
</evidence>
<keyword evidence="18" id="KW-1185">Reference proteome</keyword>
<keyword evidence="6" id="KW-0808">Transferase</keyword>
<name>A0A0Q3X0H9_9BACI</name>
<evidence type="ECO:0000256" key="10">
    <source>
        <dbReference type="ARBA" id="ARBA00022840"/>
    </source>
</evidence>
<dbReference type="Pfam" id="PF00512">
    <property type="entry name" value="HisKA"/>
    <property type="match status" value="1"/>
</dbReference>
<evidence type="ECO:0000313" key="18">
    <source>
        <dbReference type="Proteomes" id="UP000051888"/>
    </source>
</evidence>
<evidence type="ECO:0000256" key="9">
    <source>
        <dbReference type="ARBA" id="ARBA00022777"/>
    </source>
</evidence>
<evidence type="ECO:0000256" key="14">
    <source>
        <dbReference type="SAM" id="Phobius"/>
    </source>
</evidence>
<dbReference type="InterPro" id="IPR050398">
    <property type="entry name" value="HssS/ArlS-like"/>
</dbReference>
<dbReference type="SMART" id="SM00304">
    <property type="entry name" value="HAMP"/>
    <property type="match status" value="1"/>
</dbReference>
<evidence type="ECO:0000256" key="2">
    <source>
        <dbReference type="ARBA" id="ARBA00004651"/>
    </source>
</evidence>
<reference evidence="17 18" key="1">
    <citation type="submission" date="2015-09" db="EMBL/GenBank/DDBJ databases">
        <title>Genome sequencing project for genomic taxonomy and phylogenomics of Bacillus-like bacteria.</title>
        <authorList>
            <person name="Liu B."/>
            <person name="Wang J."/>
            <person name="Zhu Y."/>
            <person name="Liu G."/>
            <person name="Chen Q."/>
            <person name="Chen Z."/>
            <person name="Lan J."/>
            <person name="Che J."/>
            <person name="Ge C."/>
            <person name="Shi H."/>
            <person name="Pan Z."/>
            <person name="Liu X."/>
        </authorList>
    </citation>
    <scope>NUCLEOTIDE SEQUENCE [LARGE SCALE GENOMIC DNA]</scope>
    <source>
        <strain evidence="17 18">LMG 18435</strain>
    </source>
</reference>
<comment type="caution">
    <text evidence="17">The sequence shown here is derived from an EMBL/GenBank/DDBJ whole genome shotgun (WGS) entry which is preliminary data.</text>
</comment>
<dbReference type="CDD" id="cd00082">
    <property type="entry name" value="HisKA"/>
    <property type="match status" value="1"/>
</dbReference>
<accession>A0A0Q3X0H9</accession>
<proteinExistence type="predicted"/>
<gene>
    <name evidence="17" type="ORF">AN964_17550</name>
</gene>
<dbReference type="SMART" id="SM00387">
    <property type="entry name" value="HATPase_c"/>
    <property type="match status" value="1"/>
</dbReference>
<dbReference type="InterPro" id="IPR004358">
    <property type="entry name" value="Sig_transdc_His_kin-like_C"/>
</dbReference>
<keyword evidence="11 14" id="KW-1133">Transmembrane helix</keyword>
<evidence type="ECO:0000313" key="17">
    <source>
        <dbReference type="EMBL" id="KQL55135.1"/>
    </source>
</evidence>
<evidence type="ECO:0000256" key="6">
    <source>
        <dbReference type="ARBA" id="ARBA00022679"/>
    </source>
</evidence>
<dbReference type="InterPro" id="IPR003661">
    <property type="entry name" value="HisK_dim/P_dom"/>
</dbReference>
<evidence type="ECO:0000256" key="5">
    <source>
        <dbReference type="ARBA" id="ARBA00022553"/>
    </source>
</evidence>
<dbReference type="Gene3D" id="3.30.565.10">
    <property type="entry name" value="Histidine kinase-like ATPase, C-terminal domain"/>
    <property type="match status" value="1"/>
</dbReference>
<dbReference type="InterPro" id="IPR036097">
    <property type="entry name" value="HisK_dim/P_sf"/>
</dbReference>
<dbReference type="GO" id="GO:0000155">
    <property type="term" value="F:phosphorelay sensor kinase activity"/>
    <property type="evidence" value="ECO:0007669"/>
    <property type="project" value="InterPro"/>
</dbReference>
<dbReference type="Pfam" id="PF02518">
    <property type="entry name" value="HATPase_c"/>
    <property type="match status" value="1"/>
</dbReference>
<evidence type="ECO:0000256" key="11">
    <source>
        <dbReference type="ARBA" id="ARBA00022989"/>
    </source>
</evidence>
<dbReference type="SMART" id="SM00388">
    <property type="entry name" value="HisKA"/>
    <property type="match status" value="1"/>
</dbReference>
<dbReference type="PROSITE" id="PS50885">
    <property type="entry name" value="HAMP"/>
    <property type="match status" value="1"/>
</dbReference>
<dbReference type="FunFam" id="3.30.565.10:FF:000006">
    <property type="entry name" value="Sensor histidine kinase WalK"/>
    <property type="match status" value="1"/>
</dbReference>
<evidence type="ECO:0000256" key="7">
    <source>
        <dbReference type="ARBA" id="ARBA00022692"/>
    </source>
</evidence>
<evidence type="ECO:0000259" key="15">
    <source>
        <dbReference type="PROSITE" id="PS50109"/>
    </source>
</evidence>
<dbReference type="STRING" id="157838.AN964_17550"/>
<dbReference type="PATRIC" id="fig|157838.3.peg.3888"/>
<evidence type="ECO:0000256" key="1">
    <source>
        <dbReference type="ARBA" id="ARBA00000085"/>
    </source>
</evidence>
<comment type="catalytic activity">
    <reaction evidence="1">
        <text>ATP + protein L-histidine = ADP + protein N-phospho-L-histidine.</text>
        <dbReference type="EC" id="2.7.13.3"/>
    </reaction>
</comment>
<keyword evidence="5" id="KW-0597">Phosphoprotein</keyword>
<keyword evidence="4" id="KW-1003">Cell membrane</keyword>
<keyword evidence="10" id="KW-0067">ATP-binding</keyword>
<dbReference type="OrthoDB" id="9813151at2"/>
<dbReference type="EMBL" id="LJJC01000004">
    <property type="protein sequence ID" value="KQL55135.1"/>
    <property type="molecule type" value="Genomic_DNA"/>
</dbReference>
<dbReference type="InterPro" id="IPR005467">
    <property type="entry name" value="His_kinase_dom"/>
</dbReference>
<sequence length="464" mass="52780">MMKISLKLGIWFFVCIVLIEFISMLYLHDHVIHSRVSQELQSLQARGNSHRDVLEISYDTGTLHHIGLMESHTDTEVVITNTKGKIILSSSKINKGIRNILHQPIGHLSRNGKIIQPDWQNEQYISTVTAFNIGNENQGYVYMFKNTDDVQKLISQLNQHFIFASVLILFFMLFTVFFLSRALTKPLLSMKEATKKISKGDFSVTLPEPSKDELGELSRSIQTLADDLNYLKKERNEFLASISHELRTPLTYVKGYADLAKRKGLDEAERIHYLEIIHEEAERINNLLEELFDLAKLDQNTFTIIKEKVHLSSFLQSIYEKILPAYQNKGIQLSLKSDETIFVEIDPTRFDQVLINILDNALKYSSEPATTHINAFLKNNIVHLSICDEGIGIPKKDLPYIFDRLYRVEKSRSRVTGGFGIGLAIVKELVEAQGGQITVESEVGKGTCFTILLKENSNENCITG</sequence>
<keyword evidence="12" id="KW-0902">Two-component regulatory system</keyword>